<proteinExistence type="predicted"/>
<gene>
    <name evidence="1" type="ORF">EV421DRAFT_1716436</name>
</gene>
<dbReference type="EMBL" id="JAUEPT010000059">
    <property type="protein sequence ID" value="KAK0435913.1"/>
    <property type="molecule type" value="Genomic_DNA"/>
</dbReference>
<dbReference type="Proteomes" id="UP001175226">
    <property type="component" value="Unassembled WGS sequence"/>
</dbReference>
<protein>
    <submittedName>
        <fullName evidence="1">Uncharacterized protein</fullName>
    </submittedName>
</protein>
<organism evidence="1 2">
    <name type="scientific">Armillaria borealis</name>
    <dbReference type="NCBI Taxonomy" id="47425"/>
    <lineage>
        <taxon>Eukaryota</taxon>
        <taxon>Fungi</taxon>
        <taxon>Dikarya</taxon>
        <taxon>Basidiomycota</taxon>
        <taxon>Agaricomycotina</taxon>
        <taxon>Agaricomycetes</taxon>
        <taxon>Agaricomycetidae</taxon>
        <taxon>Agaricales</taxon>
        <taxon>Marasmiineae</taxon>
        <taxon>Physalacriaceae</taxon>
        <taxon>Armillaria</taxon>
    </lineage>
</organism>
<evidence type="ECO:0000313" key="2">
    <source>
        <dbReference type="Proteomes" id="UP001175226"/>
    </source>
</evidence>
<dbReference type="AlphaFoldDB" id="A0AA39J7Y6"/>
<comment type="caution">
    <text evidence="1">The sequence shown here is derived from an EMBL/GenBank/DDBJ whole genome shotgun (WGS) entry which is preliminary data.</text>
</comment>
<name>A0AA39J7Y6_9AGAR</name>
<reference evidence="1" key="1">
    <citation type="submission" date="2023-06" db="EMBL/GenBank/DDBJ databases">
        <authorList>
            <consortium name="Lawrence Berkeley National Laboratory"/>
            <person name="Ahrendt S."/>
            <person name="Sahu N."/>
            <person name="Indic B."/>
            <person name="Wong-Bajracharya J."/>
            <person name="Merenyi Z."/>
            <person name="Ke H.-M."/>
            <person name="Monk M."/>
            <person name="Kocsube S."/>
            <person name="Drula E."/>
            <person name="Lipzen A."/>
            <person name="Balint B."/>
            <person name="Henrissat B."/>
            <person name="Andreopoulos B."/>
            <person name="Martin F.M."/>
            <person name="Harder C.B."/>
            <person name="Rigling D."/>
            <person name="Ford K.L."/>
            <person name="Foster G.D."/>
            <person name="Pangilinan J."/>
            <person name="Papanicolaou A."/>
            <person name="Barry K."/>
            <person name="LaButti K."/>
            <person name="Viragh M."/>
            <person name="Koriabine M."/>
            <person name="Yan M."/>
            <person name="Riley R."/>
            <person name="Champramary S."/>
            <person name="Plett K.L."/>
            <person name="Tsai I.J."/>
            <person name="Slot J."/>
            <person name="Sipos G."/>
            <person name="Plett J."/>
            <person name="Nagy L.G."/>
            <person name="Grigoriev I.V."/>
        </authorList>
    </citation>
    <scope>NUCLEOTIDE SEQUENCE</scope>
    <source>
        <strain evidence="1">FPL87.14</strain>
    </source>
</reference>
<feature type="non-terminal residue" evidence="1">
    <location>
        <position position="1"/>
    </location>
</feature>
<sequence length="61" mass="6870">PIPSRKEALKAVSTLQQYIGSMDDPFVHQLEGIFASFGQKTCLEEARSLKDTEITMYFTSN</sequence>
<keyword evidence="2" id="KW-1185">Reference proteome</keyword>
<accession>A0AA39J7Y6</accession>
<evidence type="ECO:0000313" key="1">
    <source>
        <dbReference type="EMBL" id="KAK0435913.1"/>
    </source>
</evidence>